<feature type="domain" description="Helicase ATP-binding" evidence="13">
    <location>
        <begin position="275"/>
        <end position="440"/>
    </location>
</feature>
<evidence type="ECO:0000256" key="8">
    <source>
        <dbReference type="ARBA" id="ARBA00022840"/>
    </source>
</evidence>
<evidence type="ECO:0000256" key="7">
    <source>
        <dbReference type="ARBA" id="ARBA00022833"/>
    </source>
</evidence>
<dbReference type="EMBL" id="JARRAG010000001">
    <property type="protein sequence ID" value="MDG3002539.1"/>
    <property type="molecule type" value="Genomic_DNA"/>
</dbReference>
<feature type="domain" description="Helicase C-terminal" evidence="14">
    <location>
        <begin position="510"/>
        <end position="694"/>
    </location>
</feature>
<dbReference type="Gene3D" id="3.40.1440.60">
    <property type="entry name" value="PriA, 3(prime) DNA-binding domain"/>
    <property type="match status" value="1"/>
</dbReference>
<dbReference type="InterPro" id="IPR040498">
    <property type="entry name" value="PriA_CRR"/>
</dbReference>
<feature type="binding site" evidence="11">
    <location>
        <position position="503"/>
    </location>
    <ligand>
        <name>Zn(2+)</name>
        <dbReference type="ChEBI" id="CHEBI:29105"/>
        <label>1</label>
    </ligand>
</feature>
<feature type="region of interest" description="Disordered" evidence="12">
    <location>
        <begin position="227"/>
        <end position="260"/>
    </location>
</feature>
<evidence type="ECO:0000256" key="2">
    <source>
        <dbReference type="ARBA" id="ARBA00022705"/>
    </source>
</evidence>
<evidence type="ECO:0000313" key="15">
    <source>
        <dbReference type="EMBL" id="MDG3002539.1"/>
    </source>
</evidence>
<evidence type="ECO:0000256" key="9">
    <source>
        <dbReference type="ARBA" id="ARBA00023125"/>
    </source>
</evidence>
<feature type="binding site" evidence="11">
    <location>
        <position position="530"/>
    </location>
    <ligand>
        <name>Zn(2+)</name>
        <dbReference type="ChEBI" id="CHEBI:29105"/>
        <label>2</label>
    </ligand>
</feature>
<accession>A0ABT6F544</accession>
<dbReference type="InterPro" id="IPR027417">
    <property type="entry name" value="P-loop_NTPase"/>
</dbReference>
<dbReference type="InterPro" id="IPR041222">
    <property type="entry name" value="PriA_3primeBD"/>
</dbReference>
<dbReference type="PANTHER" id="PTHR30580:SF0">
    <property type="entry name" value="PRIMOSOMAL PROTEIN N"/>
    <property type="match status" value="1"/>
</dbReference>
<dbReference type="Pfam" id="PF18319">
    <property type="entry name" value="Zn_ribbon_PriA"/>
    <property type="match status" value="1"/>
</dbReference>
<evidence type="ECO:0000256" key="12">
    <source>
        <dbReference type="SAM" id="MobiDB-lite"/>
    </source>
</evidence>
<proteinExistence type="inferred from homology"/>
<dbReference type="Pfam" id="PF17764">
    <property type="entry name" value="PriA_3primeBD"/>
    <property type="match status" value="1"/>
</dbReference>
<reference evidence="15 16" key="1">
    <citation type="submission" date="2023-03" db="EMBL/GenBank/DDBJ databases">
        <title>Paludisphaera mucosa sp. nov. a novel planctomycete from northern fen.</title>
        <authorList>
            <person name="Ivanova A."/>
        </authorList>
    </citation>
    <scope>NUCLEOTIDE SEQUENCE [LARGE SCALE GENOMIC DNA]</scope>
    <source>
        <strain evidence="15 16">Pla2</strain>
    </source>
</reference>
<sequence>MSVVNQDQDGEDARPRGRTVRPPSWFGGEDEAPAARGGMFVEVVVNRAFDQALTYHAPRKLVAGIRPGVRVRVPLGKRGGLVTGYCVSIGLLPPEGLDPARIKDVAEVLDAVPLIDARMLELTRWMAGYYLCSWGQALDAVVPAGVRKQAGTRIGTFLTVPEDARRAWLDGSLEKTLTAKQAAVLDVLCQPDGGMLTVSDVCRRARCGSGVVDGLRKDGVIHTVKRRLSLEDSRKEEPDDAPPPASAESPTPPPTKPKLLLTPEQQKGLDALAPALQGDGFAPFLIFGVTGSGKTEVYLSAIEQVVARGREAIVLVPEISLTPQTIRRFRRRFKKVAVLHSHLSDVERHRHWRSIAQGEVDVVVGARSAIFAPTRRLGLIVVDEEHESTFKQESVPRYHARDVAVKRAQLEGVPVLLGSATPSLESWANAERGRYVKVDMPSRVEGRPMPAVELIDLRHEKNMTGGLSDSLRNAMHQALDDGGQVILLLNRRGYNTFVICPKCGDVVKCRHCDVAATFHKGRRLLICHMCDAERACPPACPSCNAAVLHYGGIGTERLEREVLMEFPFHAARRMDSDTMRRHGSHEEALAAFKAGDVRILLGTQMIAKGLDFPNVTLVGVVDADVALHLPDFRAAERTFQLVAQVAGRTGRGDRPGRVFVQTYSPESPAILHAARHDYESFVTQELPQRAGGLASPYGRIVRLVARGRDEGRVKGYLDELAATLRARAEASVRFLGPCPAPVLKIKEEFRFHLQLRCATAPPLRALLRDLSSPPAPPKVELAVDVDPVSML</sequence>
<dbReference type="Pfam" id="PF00271">
    <property type="entry name" value="Helicase_C"/>
    <property type="match status" value="1"/>
</dbReference>
<dbReference type="SMART" id="SM00490">
    <property type="entry name" value="HELICc"/>
    <property type="match status" value="1"/>
</dbReference>
<feature type="binding site" evidence="11">
    <location>
        <position position="543"/>
    </location>
    <ligand>
        <name>Zn(2+)</name>
        <dbReference type="ChEBI" id="CHEBI:29105"/>
        <label>1</label>
    </ligand>
</feature>
<dbReference type="InterPro" id="IPR005259">
    <property type="entry name" value="PriA"/>
</dbReference>
<keyword evidence="1 11" id="KW-0639">Primosome</keyword>
<dbReference type="NCBIfam" id="TIGR00595">
    <property type="entry name" value="priA"/>
    <property type="match status" value="1"/>
</dbReference>
<evidence type="ECO:0000256" key="5">
    <source>
        <dbReference type="ARBA" id="ARBA00022801"/>
    </source>
</evidence>
<keyword evidence="16" id="KW-1185">Reference proteome</keyword>
<dbReference type="InterPro" id="IPR042115">
    <property type="entry name" value="PriA_3primeBD_sf"/>
</dbReference>
<keyword evidence="5 11" id="KW-0378">Hydrolase</keyword>
<feature type="binding site" evidence="11">
    <location>
        <position position="500"/>
    </location>
    <ligand>
        <name>Zn(2+)</name>
        <dbReference type="ChEBI" id="CHEBI:29105"/>
        <label>1</label>
    </ligand>
</feature>
<keyword evidence="6 11" id="KW-0347">Helicase</keyword>
<dbReference type="CDD" id="cd17929">
    <property type="entry name" value="DEXHc_priA"/>
    <property type="match status" value="1"/>
</dbReference>
<keyword evidence="4 11" id="KW-0547">Nucleotide-binding</keyword>
<evidence type="ECO:0000256" key="6">
    <source>
        <dbReference type="ARBA" id="ARBA00022806"/>
    </source>
</evidence>
<feature type="binding site" evidence="11">
    <location>
        <position position="527"/>
    </location>
    <ligand>
        <name>Zn(2+)</name>
        <dbReference type="ChEBI" id="CHEBI:29105"/>
        <label>2</label>
    </ligand>
</feature>
<organism evidence="15 16">
    <name type="scientific">Paludisphaera mucosa</name>
    <dbReference type="NCBI Taxonomy" id="3030827"/>
    <lineage>
        <taxon>Bacteria</taxon>
        <taxon>Pseudomonadati</taxon>
        <taxon>Planctomycetota</taxon>
        <taxon>Planctomycetia</taxon>
        <taxon>Isosphaerales</taxon>
        <taxon>Isosphaeraceae</taxon>
        <taxon>Paludisphaera</taxon>
    </lineage>
</organism>
<comment type="function">
    <text evidence="11">Initiates the restart of stalled replication forks, which reloads the replicative helicase on sites other than the origin of replication. Recognizes and binds to abandoned replication forks and remodels them to uncover a helicase loading site. Promotes assembly of the primosome at these replication forks.</text>
</comment>
<evidence type="ECO:0000256" key="3">
    <source>
        <dbReference type="ARBA" id="ARBA00022723"/>
    </source>
</evidence>
<comment type="subunit">
    <text evidence="11">Component of the replication restart primosome.</text>
</comment>
<feature type="region of interest" description="Disordered" evidence="12">
    <location>
        <begin position="1"/>
        <end position="31"/>
    </location>
</feature>
<feature type="compositionally biased region" description="Pro residues" evidence="12">
    <location>
        <begin position="241"/>
        <end position="256"/>
    </location>
</feature>
<feature type="binding site" evidence="11">
    <location>
        <position position="509"/>
    </location>
    <ligand>
        <name>Zn(2+)</name>
        <dbReference type="ChEBI" id="CHEBI:29105"/>
        <label>2</label>
    </ligand>
</feature>
<dbReference type="Proteomes" id="UP001216907">
    <property type="component" value="Unassembled WGS sequence"/>
</dbReference>
<evidence type="ECO:0000256" key="11">
    <source>
        <dbReference type="HAMAP-Rule" id="MF_00983"/>
    </source>
</evidence>
<evidence type="ECO:0000313" key="16">
    <source>
        <dbReference type="Proteomes" id="UP001216907"/>
    </source>
</evidence>
<dbReference type="Pfam" id="PF00270">
    <property type="entry name" value="DEAD"/>
    <property type="match status" value="1"/>
</dbReference>
<comment type="similarity">
    <text evidence="11">Belongs to the helicase family. PriA subfamily.</text>
</comment>
<protein>
    <recommendedName>
        <fullName evidence="11">Replication restart protein PriA</fullName>
    </recommendedName>
    <alternativeName>
        <fullName evidence="11">ATP-dependent DNA helicase PriA</fullName>
        <ecNumber evidence="11">5.6.2.4</ecNumber>
    </alternativeName>
    <alternativeName>
        <fullName evidence="11">DNA 3'-5' helicase PriA</fullName>
    </alternativeName>
</protein>
<keyword evidence="10 11" id="KW-0413">Isomerase</keyword>
<feature type="binding site" evidence="11">
    <location>
        <position position="512"/>
    </location>
    <ligand>
        <name>Zn(2+)</name>
        <dbReference type="ChEBI" id="CHEBI:29105"/>
        <label>2</label>
    </ligand>
</feature>
<comment type="cofactor">
    <cofactor evidence="11">
        <name>Zn(2+)</name>
        <dbReference type="ChEBI" id="CHEBI:29105"/>
    </cofactor>
    <text evidence="11">Binds 2 zinc ions per subunit.</text>
</comment>
<comment type="caution">
    <text evidence="15">The sequence shown here is derived from an EMBL/GenBank/DDBJ whole genome shotgun (WGS) entry which is preliminary data.</text>
</comment>
<keyword evidence="2 11" id="KW-0235">DNA replication</keyword>
<dbReference type="InterPro" id="IPR011545">
    <property type="entry name" value="DEAD/DEAH_box_helicase_dom"/>
</dbReference>
<dbReference type="InterPro" id="IPR001650">
    <property type="entry name" value="Helicase_C-like"/>
</dbReference>
<evidence type="ECO:0000256" key="4">
    <source>
        <dbReference type="ARBA" id="ARBA00022741"/>
    </source>
</evidence>
<keyword evidence="7 11" id="KW-0862">Zinc</keyword>
<gene>
    <name evidence="11 15" type="primary">priA</name>
    <name evidence="15" type="ORF">PZE19_01955</name>
</gene>
<comment type="catalytic activity">
    <reaction evidence="11">
        <text>ATP + H2O = ADP + phosphate + H(+)</text>
        <dbReference type="Rhea" id="RHEA:13065"/>
        <dbReference type="ChEBI" id="CHEBI:15377"/>
        <dbReference type="ChEBI" id="CHEBI:15378"/>
        <dbReference type="ChEBI" id="CHEBI:30616"/>
        <dbReference type="ChEBI" id="CHEBI:43474"/>
        <dbReference type="ChEBI" id="CHEBI:456216"/>
        <dbReference type="EC" id="5.6.2.4"/>
    </reaction>
</comment>
<dbReference type="HAMAP" id="MF_00983">
    <property type="entry name" value="PriA"/>
    <property type="match status" value="1"/>
</dbReference>
<keyword evidence="8 11" id="KW-0067">ATP-binding</keyword>
<dbReference type="CDD" id="cd18804">
    <property type="entry name" value="SF2_C_priA"/>
    <property type="match status" value="1"/>
</dbReference>
<evidence type="ECO:0000256" key="1">
    <source>
        <dbReference type="ARBA" id="ARBA00022515"/>
    </source>
</evidence>
<dbReference type="Pfam" id="PF18074">
    <property type="entry name" value="PriA_C"/>
    <property type="match status" value="1"/>
</dbReference>
<evidence type="ECO:0000259" key="14">
    <source>
        <dbReference type="PROSITE" id="PS51194"/>
    </source>
</evidence>
<dbReference type="PROSITE" id="PS51194">
    <property type="entry name" value="HELICASE_CTER"/>
    <property type="match status" value="1"/>
</dbReference>
<dbReference type="EC" id="5.6.2.4" evidence="11"/>
<keyword evidence="3 11" id="KW-0479">Metal-binding</keyword>
<name>A0ABT6F544_9BACT</name>
<feature type="compositionally biased region" description="Basic and acidic residues" evidence="12">
    <location>
        <begin position="228"/>
        <end position="237"/>
    </location>
</feature>
<dbReference type="Gene3D" id="3.40.50.300">
    <property type="entry name" value="P-loop containing nucleotide triphosphate hydrolases"/>
    <property type="match status" value="2"/>
</dbReference>
<dbReference type="PROSITE" id="PS51192">
    <property type="entry name" value="HELICASE_ATP_BIND_1"/>
    <property type="match status" value="1"/>
</dbReference>
<evidence type="ECO:0000259" key="13">
    <source>
        <dbReference type="PROSITE" id="PS51192"/>
    </source>
</evidence>
<comment type="catalytic activity">
    <reaction evidence="11">
        <text>Couples ATP hydrolysis with the unwinding of duplex DNA by translocating in the 3'-5' direction.</text>
        <dbReference type="EC" id="5.6.2.4"/>
    </reaction>
</comment>
<dbReference type="SMART" id="SM00487">
    <property type="entry name" value="DEXDc"/>
    <property type="match status" value="1"/>
</dbReference>
<dbReference type="InterPro" id="IPR014001">
    <property type="entry name" value="Helicase_ATP-bd"/>
</dbReference>
<feature type="binding site" evidence="11">
    <location>
        <position position="540"/>
    </location>
    <ligand>
        <name>Zn(2+)</name>
        <dbReference type="ChEBI" id="CHEBI:29105"/>
        <label>1</label>
    </ligand>
</feature>
<keyword evidence="9 11" id="KW-0238">DNA-binding</keyword>
<evidence type="ECO:0000256" key="10">
    <source>
        <dbReference type="ARBA" id="ARBA00023235"/>
    </source>
</evidence>
<dbReference type="SUPFAM" id="SSF52540">
    <property type="entry name" value="P-loop containing nucleoside triphosphate hydrolases"/>
    <property type="match status" value="2"/>
</dbReference>
<dbReference type="PANTHER" id="PTHR30580">
    <property type="entry name" value="PRIMOSOMAL PROTEIN N"/>
    <property type="match status" value="1"/>
</dbReference>
<dbReference type="InterPro" id="IPR041236">
    <property type="entry name" value="PriA_C"/>
</dbReference>
<dbReference type="RefSeq" id="WP_277858903.1">
    <property type="nucleotide sequence ID" value="NZ_JARRAG010000001.1"/>
</dbReference>